<reference evidence="11" key="1">
    <citation type="submission" date="2024-02" db="EMBL/GenBank/DDBJ databases">
        <authorList>
            <consortium name="ELIXIR-Norway"/>
            <consortium name="Elixir Norway"/>
        </authorList>
    </citation>
    <scope>NUCLEOTIDE SEQUENCE</scope>
</reference>
<dbReference type="PROSITE" id="PS50011">
    <property type="entry name" value="PROTEIN_KINASE_DOM"/>
    <property type="match status" value="1"/>
</dbReference>
<dbReference type="Proteomes" id="UP001497512">
    <property type="component" value="Chromosome 3"/>
</dbReference>
<dbReference type="Gene3D" id="3.30.200.20">
    <property type="entry name" value="Phosphorylase Kinase, domain 1"/>
    <property type="match status" value="1"/>
</dbReference>
<evidence type="ECO:0000313" key="12">
    <source>
        <dbReference type="Proteomes" id="UP001497512"/>
    </source>
</evidence>
<keyword evidence="9" id="KW-0472">Membrane</keyword>
<evidence type="ECO:0000256" key="7">
    <source>
        <dbReference type="RuleBase" id="RU000304"/>
    </source>
</evidence>
<evidence type="ECO:0000259" key="10">
    <source>
        <dbReference type="PROSITE" id="PS50011"/>
    </source>
</evidence>
<feature type="transmembrane region" description="Helical" evidence="9">
    <location>
        <begin position="37"/>
        <end position="58"/>
    </location>
</feature>
<keyword evidence="9" id="KW-0812">Transmembrane</keyword>
<evidence type="ECO:0000256" key="1">
    <source>
        <dbReference type="ARBA" id="ARBA00022527"/>
    </source>
</evidence>
<dbReference type="InterPro" id="IPR008271">
    <property type="entry name" value="Ser/Thr_kinase_AS"/>
</dbReference>
<gene>
    <name evidence="11" type="ORF">CSSPTR1EN2_LOCUS15416</name>
</gene>
<evidence type="ECO:0000256" key="3">
    <source>
        <dbReference type="ARBA" id="ARBA00022741"/>
    </source>
</evidence>
<dbReference type="PROSITE" id="PS00108">
    <property type="entry name" value="PROTEIN_KINASE_ST"/>
    <property type="match status" value="1"/>
</dbReference>
<dbReference type="Pfam" id="PF07714">
    <property type="entry name" value="PK_Tyr_Ser-Thr"/>
    <property type="match status" value="1"/>
</dbReference>
<keyword evidence="3 6" id="KW-0547">Nucleotide-binding</keyword>
<keyword evidence="9" id="KW-1133">Transmembrane helix</keyword>
<feature type="binding site" evidence="6">
    <location>
        <position position="141"/>
    </location>
    <ligand>
        <name>ATP</name>
        <dbReference type="ChEBI" id="CHEBI:30616"/>
    </ligand>
</feature>
<dbReference type="EMBL" id="OZ019895">
    <property type="protein sequence ID" value="CAK9220357.1"/>
    <property type="molecule type" value="Genomic_DNA"/>
</dbReference>
<evidence type="ECO:0000256" key="5">
    <source>
        <dbReference type="ARBA" id="ARBA00022840"/>
    </source>
</evidence>
<evidence type="ECO:0000256" key="4">
    <source>
        <dbReference type="ARBA" id="ARBA00022777"/>
    </source>
</evidence>
<keyword evidence="12" id="KW-1185">Reference proteome</keyword>
<keyword evidence="5 6" id="KW-0067">ATP-binding</keyword>
<accession>A0ABP0UG07</accession>
<dbReference type="SMART" id="SM00220">
    <property type="entry name" value="S_TKc"/>
    <property type="match status" value="1"/>
</dbReference>
<feature type="compositionally biased region" description="Acidic residues" evidence="8">
    <location>
        <begin position="408"/>
        <end position="427"/>
    </location>
</feature>
<sequence length="427" mass="47869">MRSTASWLHHHEEQLASNNHQQLVGLQVSGAPLVSELLLLCCVLSVCIFLGAQVSALLSRCFRALSFDLEDVKGKLLLTNSDQSLLQNTTTTTTKHDGVVFRYQELQKATQGFDKKCLIGEGGFAKVYKAVLPDSTVVAVKRLEGRGHASDREFKAELDTLAKSRHPNLVTFLGYCRTRQCNLLVYEYFENGSLDKILRDRSGSRDVHLDWPARLKIAHGAAQGLAYLHSQQPRIIHRDIKTSNILLSDKLEARVCDFGLARFIDASKSHLTTHLAGTRAHIAPEYQSDLRLTVKCDVYSFGIVLLQLLTGKDPSRRKFDLISWVKARQAKGQELEVFDPRIRSSRHKESMVRVLKIALQCIETAPNRRPTMDEVVENLSNLYNCTAGSSSSSLRDKRSRAASSGDLVADEESQIEEEDDEMQIQSF</sequence>
<evidence type="ECO:0000256" key="6">
    <source>
        <dbReference type="PROSITE-ProRule" id="PRU10141"/>
    </source>
</evidence>
<evidence type="ECO:0000256" key="2">
    <source>
        <dbReference type="ARBA" id="ARBA00022679"/>
    </source>
</evidence>
<proteinExistence type="inferred from homology"/>
<evidence type="ECO:0000313" key="11">
    <source>
        <dbReference type="EMBL" id="CAK9220357.1"/>
    </source>
</evidence>
<evidence type="ECO:0000256" key="8">
    <source>
        <dbReference type="SAM" id="MobiDB-lite"/>
    </source>
</evidence>
<dbReference type="InterPro" id="IPR001245">
    <property type="entry name" value="Ser-Thr/Tyr_kinase_cat_dom"/>
</dbReference>
<keyword evidence="2" id="KW-0808">Transferase</keyword>
<comment type="similarity">
    <text evidence="7">Belongs to the protein kinase superfamily.</text>
</comment>
<dbReference type="Gene3D" id="1.10.510.10">
    <property type="entry name" value="Transferase(Phosphotransferase) domain 1"/>
    <property type="match status" value="1"/>
</dbReference>
<dbReference type="InterPro" id="IPR011009">
    <property type="entry name" value="Kinase-like_dom_sf"/>
</dbReference>
<organism evidence="11 12">
    <name type="scientific">Sphagnum troendelagicum</name>
    <dbReference type="NCBI Taxonomy" id="128251"/>
    <lineage>
        <taxon>Eukaryota</taxon>
        <taxon>Viridiplantae</taxon>
        <taxon>Streptophyta</taxon>
        <taxon>Embryophyta</taxon>
        <taxon>Bryophyta</taxon>
        <taxon>Sphagnophytina</taxon>
        <taxon>Sphagnopsida</taxon>
        <taxon>Sphagnales</taxon>
        <taxon>Sphagnaceae</taxon>
        <taxon>Sphagnum</taxon>
    </lineage>
</organism>
<dbReference type="PROSITE" id="PS00107">
    <property type="entry name" value="PROTEIN_KINASE_ATP"/>
    <property type="match status" value="1"/>
</dbReference>
<dbReference type="PANTHER" id="PTHR48006:SF92">
    <property type="entry name" value="LRR RECEPTOR-LIKE SERINE_THREONINE-PROTEIN KINASE GSO1"/>
    <property type="match status" value="1"/>
</dbReference>
<feature type="domain" description="Protein kinase" evidence="10">
    <location>
        <begin position="113"/>
        <end position="383"/>
    </location>
</feature>
<name>A0ABP0UG07_9BRYO</name>
<dbReference type="SUPFAM" id="SSF56112">
    <property type="entry name" value="Protein kinase-like (PK-like)"/>
    <property type="match status" value="1"/>
</dbReference>
<dbReference type="InterPro" id="IPR000719">
    <property type="entry name" value="Prot_kinase_dom"/>
</dbReference>
<keyword evidence="4" id="KW-0418">Kinase</keyword>
<dbReference type="InterPro" id="IPR017441">
    <property type="entry name" value="Protein_kinase_ATP_BS"/>
</dbReference>
<protein>
    <recommendedName>
        <fullName evidence="10">Protein kinase domain-containing protein</fullName>
    </recommendedName>
</protein>
<evidence type="ECO:0000256" key="9">
    <source>
        <dbReference type="SAM" id="Phobius"/>
    </source>
</evidence>
<dbReference type="InterPro" id="IPR051824">
    <property type="entry name" value="LRR_Rcpt-Like_S/T_Kinase"/>
</dbReference>
<feature type="region of interest" description="Disordered" evidence="8">
    <location>
        <begin position="387"/>
        <end position="427"/>
    </location>
</feature>
<dbReference type="PANTHER" id="PTHR48006">
    <property type="entry name" value="LEUCINE-RICH REPEAT-CONTAINING PROTEIN DDB_G0281931-RELATED"/>
    <property type="match status" value="1"/>
</dbReference>
<keyword evidence="1 7" id="KW-0723">Serine/threonine-protein kinase</keyword>